<dbReference type="RefSeq" id="XP_016210003.1">
    <property type="nucleotide sequence ID" value="XM_016362186.1"/>
</dbReference>
<dbReference type="HOGENOM" id="CLU_1023791_0_0_1"/>
<dbReference type="EMBL" id="KN847567">
    <property type="protein sequence ID" value="KIW00134.1"/>
    <property type="molecule type" value="Genomic_DNA"/>
</dbReference>
<reference evidence="1 2" key="1">
    <citation type="submission" date="2015-01" db="EMBL/GenBank/DDBJ databases">
        <title>The Genome Sequence of Ochroconis gallopava CBS43764.</title>
        <authorList>
            <consortium name="The Broad Institute Genomics Platform"/>
            <person name="Cuomo C."/>
            <person name="de Hoog S."/>
            <person name="Gorbushina A."/>
            <person name="Stielow B."/>
            <person name="Teixiera M."/>
            <person name="Abouelleil A."/>
            <person name="Chapman S.B."/>
            <person name="Priest M."/>
            <person name="Young S.K."/>
            <person name="Wortman J."/>
            <person name="Nusbaum C."/>
            <person name="Birren B."/>
        </authorList>
    </citation>
    <scope>NUCLEOTIDE SEQUENCE [LARGE SCALE GENOMIC DNA]</scope>
    <source>
        <strain evidence="1 2">CBS 43764</strain>
    </source>
</reference>
<dbReference type="AlphaFoldDB" id="A0A0D2ALY0"/>
<organism evidence="1 2">
    <name type="scientific">Verruconis gallopava</name>
    <dbReference type="NCBI Taxonomy" id="253628"/>
    <lineage>
        <taxon>Eukaryota</taxon>
        <taxon>Fungi</taxon>
        <taxon>Dikarya</taxon>
        <taxon>Ascomycota</taxon>
        <taxon>Pezizomycotina</taxon>
        <taxon>Dothideomycetes</taxon>
        <taxon>Pleosporomycetidae</taxon>
        <taxon>Venturiales</taxon>
        <taxon>Sympoventuriaceae</taxon>
        <taxon>Verruconis</taxon>
    </lineage>
</organism>
<name>A0A0D2ALY0_9PEZI</name>
<dbReference type="VEuPathDB" id="FungiDB:PV09_08312"/>
<dbReference type="Proteomes" id="UP000053259">
    <property type="component" value="Unassembled WGS sequence"/>
</dbReference>
<dbReference type="InParanoid" id="A0A0D2ALY0"/>
<keyword evidence="2" id="KW-1185">Reference proteome</keyword>
<dbReference type="GeneID" id="27316285"/>
<sequence length="272" mass="29853">MFHANNLSSGRGECPPSTAANHALKFQKQTGSRTVVTLKYGIPFNAHVRLPLPRSPFPKADWISRNRKIQQGRNRDQSHRRLFDALSGPSILRRSGLLTAMNPVNIPKKNSRNIRHPPFPHTVEISLDPTGATRPYLGFNFTHSARSSVGDAIKAAAFHANTPMMTYHNSRSKTVFVPCPHGLKRVYFARAGNVGLEFETEANLRSFQASILGVGHAMIKQDLGLFRLYLGDKVREVANAVTRREINSGELNAAGVEGHQNANSIATSGAPS</sequence>
<proteinExistence type="predicted"/>
<evidence type="ECO:0000313" key="2">
    <source>
        <dbReference type="Proteomes" id="UP000053259"/>
    </source>
</evidence>
<protein>
    <submittedName>
        <fullName evidence="1">Uncharacterized protein</fullName>
    </submittedName>
</protein>
<accession>A0A0D2ALY0</accession>
<gene>
    <name evidence="1" type="ORF">PV09_08312</name>
</gene>
<evidence type="ECO:0000313" key="1">
    <source>
        <dbReference type="EMBL" id="KIW00134.1"/>
    </source>
</evidence>